<gene>
    <name evidence="2" type="ORF">SOCE26_093620</name>
</gene>
<reference evidence="2 3" key="1">
    <citation type="submission" date="2015-09" db="EMBL/GenBank/DDBJ databases">
        <title>Sorangium comparison.</title>
        <authorList>
            <person name="Zaburannyi N."/>
            <person name="Bunk B."/>
            <person name="Overmann J."/>
            <person name="Mueller R."/>
        </authorList>
    </citation>
    <scope>NUCLEOTIDE SEQUENCE [LARGE SCALE GENOMIC DNA]</scope>
    <source>
        <strain evidence="2 3">So ce26</strain>
    </source>
</reference>
<feature type="compositionally biased region" description="Pro residues" evidence="1">
    <location>
        <begin position="176"/>
        <end position="187"/>
    </location>
</feature>
<proteinExistence type="predicted"/>
<evidence type="ECO:0000313" key="3">
    <source>
        <dbReference type="Proteomes" id="UP000238348"/>
    </source>
</evidence>
<feature type="compositionally biased region" description="Low complexity" evidence="1">
    <location>
        <begin position="320"/>
        <end position="331"/>
    </location>
</feature>
<feature type="region of interest" description="Disordered" evidence="1">
    <location>
        <begin position="318"/>
        <end position="346"/>
    </location>
</feature>
<dbReference type="Proteomes" id="UP000238348">
    <property type="component" value="Chromosome"/>
</dbReference>
<organism evidence="2 3">
    <name type="scientific">Sorangium cellulosum</name>
    <name type="common">Polyangium cellulosum</name>
    <dbReference type="NCBI Taxonomy" id="56"/>
    <lineage>
        <taxon>Bacteria</taxon>
        <taxon>Pseudomonadati</taxon>
        <taxon>Myxococcota</taxon>
        <taxon>Polyangia</taxon>
        <taxon>Polyangiales</taxon>
        <taxon>Polyangiaceae</taxon>
        <taxon>Sorangium</taxon>
    </lineage>
</organism>
<evidence type="ECO:0000313" key="2">
    <source>
        <dbReference type="EMBL" id="AUX47837.1"/>
    </source>
</evidence>
<evidence type="ECO:0008006" key="4">
    <source>
        <dbReference type="Google" id="ProtNLM"/>
    </source>
</evidence>
<evidence type="ECO:0000256" key="1">
    <source>
        <dbReference type="SAM" id="MobiDB-lite"/>
    </source>
</evidence>
<accession>A0A2L0F8J9</accession>
<dbReference type="EMBL" id="CP012673">
    <property type="protein sequence ID" value="AUX47837.1"/>
    <property type="molecule type" value="Genomic_DNA"/>
</dbReference>
<dbReference type="AlphaFoldDB" id="A0A2L0F8J9"/>
<feature type="region of interest" description="Disordered" evidence="1">
    <location>
        <begin position="158"/>
        <end position="188"/>
    </location>
</feature>
<protein>
    <recommendedName>
        <fullName evidence="4">Bacterial EndoU nuclease domain-containing protein</fullName>
    </recommendedName>
</protein>
<name>A0A2L0F8J9_SORCE</name>
<sequence>MSGMPYQDMISWFEGEIRGQTGSAIGGGIAGYPGSVRGREIGMGLNVDPWMPKWTPPSVASITGETVGMIGLMAEDGTLLDPVTGEPMDQARAEGAARLLLGGTMDYLGGASGAALDKALGDLSGAGAAALEELPDERLADARDPSLVDGRFGWLEGPFGGSASQTDAAPARTAPAPAPAPARPAAPQPSFLDVLEGMYGGSTVPEPEEPPSIFDASVFGTGAAAPSAPSGATITAAPASPAGSVGATAGPRVVGAQTAPPAGASLGGVVNASRATGAVGSGTLYRQPPSTTLADPRADLWPPTPAGALAELFDAASPDAPRFSRGSARAAAPRRDDEGPDDQGDLERWNIASGVLGAVEGLYETALSTAETMITNTLYLTPIGIPLAVHNASEAAGELARETARNGGGVLDLLEAVNERYNPLVGLVRNTVEAVEAYEDRDARKLGNRTFKLGFELLGMAAILRGGKQGGTSNAAARRTASHGQGVHSRINLAAGRTRTTPLRTTGEPISAGWDHILDQHFNRPVANNRSAFSISPAELRELLQSDRIINSPVKPVAVGKDMIFERTVDTGRTVGQSSLNRGGVQTSTIRVYTDRAGNIVTAFPY</sequence>